<feature type="active site" description="Charge relay system" evidence="5">
    <location>
        <position position="182"/>
    </location>
</feature>
<dbReference type="InterPro" id="IPR051048">
    <property type="entry name" value="Peptidase_S8/S53_subtilisin"/>
</dbReference>
<comment type="similarity">
    <text evidence="1 5 6">Belongs to the peptidase S8 family.</text>
</comment>
<dbReference type="PROSITE" id="PS51892">
    <property type="entry name" value="SUBTILASE"/>
    <property type="match status" value="1"/>
</dbReference>
<dbReference type="Pfam" id="PF00395">
    <property type="entry name" value="SLH"/>
    <property type="match status" value="3"/>
</dbReference>
<keyword evidence="9" id="KW-1185">Reference proteome</keyword>
<dbReference type="EMBL" id="JBHUMM010000023">
    <property type="protein sequence ID" value="MFD2672053.1"/>
    <property type="molecule type" value="Genomic_DNA"/>
</dbReference>
<evidence type="ECO:0000313" key="8">
    <source>
        <dbReference type="EMBL" id="MFD2672053.1"/>
    </source>
</evidence>
<proteinExistence type="inferred from homology"/>
<evidence type="ECO:0000256" key="3">
    <source>
        <dbReference type="ARBA" id="ARBA00022801"/>
    </source>
</evidence>
<dbReference type="Proteomes" id="UP001597497">
    <property type="component" value="Unassembled WGS sequence"/>
</dbReference>
<dbReference type="InterPro" id="IPR036852">
    <property type="entry name" value="Peptidase_S8/S53_dom_sf"/>
</dbReference>
<keyword evidence="2 5" id="KW-0645">Protease</keyword>
<dbReference type="PROSITE" id="PS51272">
    <property type="entry name" value="SLH"/>
    <property type="match status" value="3"/>
</dbReference>
<evidence type="ECO:0000256" key="4">
    <source>
        <dbReference type="ARBA" id="ARBA00022825"/>
    </source>
</evidence>
<gene>
    <name evidence="8" type="ORF">ACFSUC_10595</name>
</gene>
<dbReference type="InterPro" id="IPR001119">
    <property type="entry name" value="SLH_dom"/>
</dbReference>
<dbReference type="RefSeq" id="WP_379929543.1">
    <property type="nucleotide sequence ID" value="NZ_JBHUMM010000023.1"/>
</dbReference>
<evidence type="ECO:0000256" key="5">
    <source>
        <dbReference type="PROSITE-ProRule" id="PRU01240"/>
    </source>
</evidence>
<dbReference type="PRINTS" id="PR00723">
    <property type="entry name" value="SUBTILISIN"/>
</dbReference>
<feature type="active site" description="Charge relay system" evidence="5">
    <location>
        <position position="334"/>
    </location>
</feature>
<dbReference type="PROSITE" id="PS00136">
    <property type="entry name" value="SUBTILASE_ASP"/>
    <property type="match status" value="1"/>
</dbReference>
<dbReference type="InterPro" id="IPR015500">
    <property type="entry name" value="Peptidase_S8_subtilisin-rel"/>
</dbReference>
<feature type="domain" description="SLH" evidence="7">
    <location>
        <begin position="874"/>
        <end position="928"/>
    </location>
</feature>
<reference evidence="9" key="1">
    <citation type="journal article" date="2019" name="Int. J. Syst. Evol. Microbiol.">
        <title>The Global Catalogue of Microorganisms (GCM) 10K type strain sequencing project: providing services to taxonomists for standard genome sequencing and annotation.</title>
        <authorList>
            <consortium name="The Broad Institute Genomics Platform"/>
            <consortium name="The Broad Institute Genome Sequencing Center for Infectious Disease"/>
            <person name="Wu L."/>
            <person name="Ma J."/>
        </authorList>
    </citation>
    <scope>NUCLEOTIDE SEQUENCE [LARGE SCALE GENOMIC DNA]</scope>
    <source>
        <strain evidence="9">KCTC 33676</strain>
    </source>
</reference>
<dbReference type="PROSITE" id="PS00138">
    <property type="entry name" value="SUBTILASE_SER"/>
    <property type="match status" value="1"/>
</dbReference>
<sequence length="928" mass="103740">MDRMKQRITVVWTLVLTLALSTLLSSVGRQVSAIPQELPTALLEAEEFIVGWEGDVPEAFWSEVELIDSFPEIGAYTVKLQSDIERKEWLYTWLHAEQMKYIQPNHPVEILGKPNDPLYSKQSYLKQIGMEKAWDTVQSNTSIKIAVVDTGVDLYHPELSGRLAPGVNLVDAGAQPMDDNGHGTSVAGIIAAAGNNKQGTTGILWNTKIMPVKVMEADGSGDENKLGQGIRYAVENQAKIIVLSLGLYKYSPFLKDITQYAESSGVLLVAASGNDGDDIKYPAAYPTVMAVGGVSSSNGILAESSFGDELDLVAPYHVYSTALGGEYEQRSGTSMAAPQVAAAAALIWAEYPQLRPYQVRNLLKQTAQDIGDPGWDKRTGYGLLRVDQALVAEQAADIFEENETIQSAKRLRMSTMSTAVLSGGSDKDWYHIRSDYKGKVSLKLKTASPSYLSQIQVRVISAAGQTVHLFEDVTKPMSFSITYDMYVEVRAKNAKLNESIVYHLTPEFNIYSDQFENNDQQFKAYSMPARNMTIKGTFHQMNDVDWFVINVDQPGTLKLKLLPDTYRMDVAFSVAREGEKFDYRDFGNDGEGEYKTLEDVLPGKYYVKITNVTYSKDSYPVAGEYIFAVEYNQKVVDPNEPNDRSYQATKLTANYRYEGTIDPQNDVDYFEFSLKEKSYVKLNLSNIPTDRLMAMRVYDSSQNQLSMQLSDQKMSQLNFERVLNKGTYTIRLTSSQSFSNQTYYLKLSTAKMVGGFRDISGHWAEAYISDLSKRNIVNGYDNYQFKPNGQVTRAEAVVFFARALNLQKPTTIAFRDLSPTHWAYSSVSRAVEANLISGYPDASFKPNQPITRAEMSIMLMKSLNLKGKTASKKPFKDVSVSHWAAKAITELKSKDWVSGYEDGTYRPNANATRAEFSALIYRLVNEDA</sequence>
<protein>
    <submittedName>
        <fullName evidence="8">S8 family serine peptidase</fullName>
    </submittedName>
</protein>
<evidence type="ECO:0000256" key="1">
    <source>
        <dbReference type="ARBA" id="ARBA00011073"/>
    </source>
</evidence>
<dbReference type="Gene3D" id="3.40.50.200">
    <property type="entry name" value="Peptidase S8/S53 domain"/>
    <property type="match status" value="1"/>
</dbReference>
<dbReference type="SUPFAM" id="SSF89260">
    <property type="entry name" value="Collagen-binding domain"/>
    <property type="match status" value="2"/>
</dbReference>
<accession>A0ABW5RAL8</accession>
<dbReference type="PROSITE" id="PS00137">
    <property type="entry name" value="SUBTILASE_HIS"/>
    <property type="match status" value="1"/>
</dbReference>
<dbReference type="InterPro" id="IPR023827">
    <property type="entry name" value="Peptidase_S8_Asp-AS"/>
</dbReference>
<dbReference type="InterPro" id="IPR022398">
    <property type="entry name" value="Peptidase_S8_His-AS"/>
</dbReference>
<dbReference type="Gene3D" id="2.60.120.380">
    <property type="match status" value="3"/>
</dbReference>
<evidence type="ECO:0000256" key="2">
    <source>
        <dbReference type="ARBA" id="ARBA00022670"/>
    </source>
</evidence>
<feature type="active site" description="Charge relay system" evidence="5">
    <location>
        <position position="149"/>
    </location>
</feature>
<keyword evidence="3 5" id="KW-0378">Hydrolase</keyword>
<dbReference type="PANTHER" id="PTHR43399:SF4">
    <property type="entry name" value="CELL WALL-ASSOCIATED PROTEASE"/>
    <property type="match status" value="1"/>
</dbReference>
<dbReference type="PANTHER" id="PTHR43399">
    <property type="entry name" value="SUBTILISIN-RELATED"/>
    <property type="match status" value="1"/>
</dbReference>
<evidence type="ECO:0000313" key="9">
    <source>
        <dbReference type="Proteomes" id="UP001597497"/>
    </source>
</evidence>
<dbReference type="Pfam" id="PF00082">
    <property type="entry name" value="Peptidase_S8"/>
    <property type="match status" value="1"/>
</dbReference>
<organism evidence="8 9">
    <name type="scientific">Marinicrinis sediminis</name>
    <dbReference type="NCBI Taxonomy" id="1652465"/>
    <lineage>
        <taxon>Bacteria</taxon>
        <taxon>Bacillati</taxon>
        <taxon>Bacillota</taxon>
        <taxon>Bacilli</taxon>
        <taxon>Bacillales</taxon>
        <taxon>Paenibacillaceae</taxon>
    </lineage>
</organism>
<name>A0ABW5RAL8_9BACL</name>
<evidence type="ECO:0000256" key="6">
    <source>
        <dbReference type="RuleBase" id="RU003355"/>
    </source>
</evidence>
<feature type="domain" description="SLH" evidence="7">
    <location>
        <begin position="810"/>
        <end position="873"/>
    </location>
</feature>
<dbReference type="SUPFAM" id="SSF52743">
    <property type="entry name" value="Subtilisin-like"/>
    <property type="match status" value="1"/>
</dbReference>
<dbReference type="InterPro" id="IPR000209">
    <property type="entry name" value="Peptidase_S8/S53_dom"/>
</dbReference>
<comment type="caution">
    <text evidence="8">The sequence shown here is derived from an EMBL/GenBank/DDBJ whole genome shotgun (WGS) entry which is preliminary data.</text>
</comment>
<dbReference type="InterPro" id="IPR023828">
    <property type="entry name" value="Peptidase_S8_Ser-AS"/>
</dbReference>
<keyword evidence="4 5" id="KW-0720">Serine protease</keyword>
<feature type="domain" description="SLH" evidence="7">
    <location>
        <begin position="751"/>
        <end position="809"/>
    </location>
</feature>
<evidence type="ECO:0000259" key="7">
    <source>
        <dbReference type="PROSITE" id="PS51272"/>
    </source>
</evidence>